<evidence type="ECO:0000313" key="9">
    <source>
        <dbReference type="Proteomes" id="UP001176941"/>
    </source>
</evidence>
<dbReference type="InterPro" id="IPR015631">
    <property type="entry name" value="CD2/SLAM_rcpt"/>
</dbReference>
<keyword evidence="6" id="KW-0812">Transmembrane</keyword>
<reference evidence="8" key="1">
    <citation type="submission" date="2023-04" db="EMBL/GenBank/DDBJ databases">
        <authorList>
            <consortium name="ELIXIR-Norway"/>
        </authorList>
    </citation>
    <scope>NUCLEOTIDE SEQUENCE [LARGE SCALE GENOMIC DNA]</scope>
</reference>
<accession>A0ABN8YYE8</accession>
<keyword evidence="2" id="KW-0732">Signal</keyword>
<evidence type="ECO:0000256" key="1">
    <source>
        <dbReference type="ARBA" id="ARBA00004370"/>
    </source>
</evidence>
<dbReference type="InterPro" id="IPR013783">
    <property type="entry name" value="Ig-like_fold"/>
</dbReference>
<dbReference type="PANTHER" id="PTHR12080:SF93">
    <property type="entry name" value="V-SET AND TRANSMEMBRANE DOMAIN-CONTAINING PROTEIN 5"/>
    <property type="match status" value="1"/>
</dbReference>
<feature type="region of interest" description="Disordered" evidence="5">
    <location>
        <begin position="1"/>
        <end position="31"/>
    </location>
</feature>
<dbReference type="Gene3D" id="2.60.40.10">
    <property type="entry name" value="Immunoglobulins"/>
    <property type="match status" value="1"/>
</dbReference>
<keyword evidence="6" id="KW-1133">Transmembrane helix</keyword>
<dbReference type="Proteomes" id="UP001176941">
    <property type="component" value="Chromosome 26"/>
</dbReference>
<evidence type="ECO:0000259" key="7">
    <source>
        <dbReference type="SMART" id="SM00409"/>
    </source>
</evidence>
<evidence type="ECO:0000256" key="2">
    <source>
        <dbReference type="ARBA" id="ARBA00022729"/>
    </source>
</evidence>
<comment type="subcellular location">
    <subcellularLocation>
        <location evidence="1">Membrane</location>
    </subcellularLocation>
</comment>
<keyword evidence="3 6" id="KW-0472">Membrane</keyword>
<dbReference type="PANTHER" id="PTHR12080">
    <property type="entry name" value="SIGNALING LYMPHOCYTIC ACTIVATION MOLECULE"/>
    <property type="match status" value="1"/>
</dbReference>
<proteinExistence type="predicted"/>
<gene>
    <name evidence="8" type="ORF">MRATA1EN1_LOCUS15577</name>
</gene>
<keyword evidence="9" id="KW-1185">Reference proteome</keyword>
<feature type="region of interest" description="Disordered" evidence="5">
    <location>
        <begin position="122"/>
        <end position="151"/>
    </location>
</feature>
<dbReference type="EMBL" id="OX459962">
    <property type="protein sequence ID" value="CAI9166615.1"/>
    <property type="molecule type" value="Genomic_DNA"/>
</dbReference>
<dbReference type="SMART" id="SM00409">
    <property type="entry name" value="IG"/>
    <property type="match status" value="1"/>
</dbReference>
<evidence type="ECO:0000313" key="8">
    <source>
        <dbReference type="EMBL" id="CAI9166615.1"/>
    </source>
</evidence>
<organism evidence="8 9">
    <name type="scientific">Rangifer tarandus platyrhynchus</name>
    <name type="common">Svalbard reindeer</name>
    <dbReference type="NCBI Taxonomy" id="3082113"/>
    <lineage>
        <taxon>Eukaryota</taxon>
        <taxon>Metazoa</taxon>
        <taxon>Chordata</taxon>
        <taxon>Craniata</taxon>
        <taxon>Vertebrata</taxon>
        <taxon>Euteleostomi</taxon>
        <taxon>Mammalia</taxon>
        <taxon>Eutheria</taxon>
        <taxon>Laurasiatheria</taxon>
        <taxon>Artiodactyla</taxon>
        <taxon>Ruminantia</taxon>
        <taxon>Pecora</taxon>
        <taxon>Cervidae</taxon>
        <taxon>Odocoileinae</taxon>
        <taxon>Rangifer</taxon>
    </lineage>
</organism>
<name>A0ABN8YYE8_RANTA</name>
<evidence type="ECO:0000256" key="5">
    <source>
        <dbReference type="SAM" id="MobiDB-lite"/>
    </source>
</evidence>
<dbReference type="InterPro" id="IPR003599">
    <property type="entry name" value="Ig_sub"/>
</dbReference>
<evidence type="ECO:0000256" key="6">
    <source>
        <dbReference type="SAM" id="Phobius"/>
    </source>
</evidence>
<feature type="compositionally biased region" description="Low complexity" evidence="5">
    <location>
        <begin position="126"/>
        <end position="142"/>
    </location>
</feature>
<evidence type="ECO:0000256" key="3">
    <source>
        <dbReference type="ARBA" id="ARBA00023136"/>
    </source>
</evidence>
<feature type="transmembrane region" description="Helical" evidence="6">
    <location>
        <begin position="289"/>
        <end position="313"/>
    </location>
</feature>
<dbReference type="InterPro" id="IPR036179">
    <property type="entry name" value="Ig-like_dom_sf"/>
</dbReference>
<dbReference type="SUPFAM" id="SSF48726">
    <property type="entry name" value="Immunoglobulin"/>
    <property type="match status" value="1"/>
</dbReference>
<protein>
    <recommendedName>
        <fullName evidence="7">Immunoglobulin domain-containing protein</fullName>
    </recommendedName>
</protein>
<sequence length="343" mass="37033">MQTRRSGARGGARPLRRGRGPTRADGRAGGRAAVRLTARASGALPAGVACRCRNKPALAGLERACEAKALQLVRSRREESPAALGHVFLRQAHQGDRVGTGSTGARPARGICLRGRRDAAEEAGRARAAPSRPGRRCGAAGALMRPPPGGRTRSRGLSLGVLALCVAASRCLQSQGVSLYIPQPAINATVEEDILLSVDYSCDGVPTIEWKYTSSWGVQKIVEWKPGTQANISQSHKDRVCTFDNGSIQLFSVGVRDSGSYIVTVTERLGSSQFGTIVLHVSEILYEDLHFVAVFLAFLVAVAALLISLMWVCNKCAYKFQRKRRHKLKESTTEEIELQDIEC</sequence>
<evidence type="ECO:0000256" key="4">
    <source>
        <dbReference type="ARBA" id="ARBA00023180"/>
    </source>
</evidence>
<feature type="domain" description="Immunoglobulin" evidence="7">
    <location>
        <begin position="183"/>
        <end position="282"/>
    </location>
</feature>
<keyword evidence="4" id="KW-0325">Glycoprotein</keyword>